<gene>
    <name evidence="1" type="ORF">RJ641_001317</name>
</gene>
<evidence type="ECO:0000313" key="1">
    <source>
        <dbReference type="EMBL" id="KAK6947844.1"/>
    </source>
</evidence>
<comment type="caution">
    <text evidence="1">The sequence shown here is derived from an EMBL/GenBank/DDBJ whole genome shotgun (WGS) entry which is preliminary data.</text>
</comment>
<dbReference type="InterPro" id="IPR049916">
    <property type="entry name" value="WDR72-like"/>
</dbReference>
<dbReference type="EMBL" id="JBAMMX010000001">
    <property type="protein sequence ID" value="KAK6947844.1"/>
    <property type="molecule type" value="Genomic_DNA"/>
</dbReference>
<accession>A0AAN8W7Y5</accession>
<dbReference type="PANTHER" id="PTHR44099">
    <property type="entry name" value="RABCONNECTIN-3B, ISOFORM A"/>
    <property type="match status" value="1"/>
</dbReference>
<protein>
    <submittedName>
        <fullName evidence="1">Uncharacterized protein</fullName>
    </submittedName>
</protein>
<dbReference type="GO" id="GO:0005737">
    <property type="term" value="C:cytoplasm"/>
    <property type="evidence" value="ECO:0007669"/>
    <property type="project" value="TreeGrafter"/>
</dbReference>
<evidence type="ECO:0000313" key="2">
    <source>
        <dbReference type="Proteomes" id="UP001370490"/>
    </source>
</evidence>
<dbReference type="PANTHER" id="PTHR44099:SF4">
    <property type="entry name" value="RABCONNECTIN-3B, ISOFORM A"/>
    <property type="match status" value="1"/>
</dbReference>
<keyword evidence="2" id="KW-1185">Reference proteome</keyword>
<proteinExistence type="predicted"/>
<reference evidence="1 2" key="1">
    <citation type="submission" date="2023-12" db="EMBL/GenBank/DDBJ databases">
        <title>A high-quality genome assembly for Dillenia turbinata (Dilleniales).</title>
        <authorList>
            <person name="Chanderbali A."/>
        </authorList>
    </citation>
    <scope>NUCLEOTIDE SEQUENCE [LARGE SCALE GENOMIC DNA]</scope>
    <source>
        <strain evidence="1">LSX21</strain>
        <tissue evidence="1">Leaf</tissue>
    </source>
</reference>
<organism evidence="1 2">
    <name type="scientific">Dillenia turbinata</name>
    <dbReference type="NCBI Taxonomy" id="194707"/>
    <lineage>
        <taxon>Eukaryota</taxon>
        <taxon>Viridiplantae</taxon>
        <taxon>Streptophyta</taxon>
        <taxon>Embryophyta</taxon>
        <taxon>Tracheophyta</taxon>
        <taxon>Spermatophyta</taxon>
        <taxon>Magnoliopsida</taxon>
        <taxon>eudicotyledons</taxon>
        <taxon>Gunneridae</taxon>
        <taxon>Pentapetalae</taxon>
        <taxon>Dilleniales</taxon>
        <taxon>Dilleniaceae</taxon>
        <taxon>Dillenia</taxon>
    </lineage>
</organism>
<sequence>MKLVKPEAFNVASGLEGDRGSLTVAFPGFSATQSSSEFCAMRSPALISIAQRIVSLSHSAAAASSALAAFYTHNFVEKIPEIKPPLLQLLVSFWQNETEHVWLAARSLFHCAASRAIPLPLYPQNTTDELENASSRNKVGEIRNRNLSTDKTSTTFSYPDGVEEYEIRTWLEPFEVQDWISCVGGTSQDAMASHIIVAAALAVWYLTLVKPVLAAHTVHPLMKLVMAMNETYSSTAAELLAEGMESTWKACIGTDIPHLIGDIFFHIECVGGSSYSFAQNHSVPVTICETLVEILLPSLAIADTPGFLSVIESQIWSTASDSPVHLASLMTLIRVVRASPRSLVISFILQTLDHSNTVMRKTCLHSSLTALKEISRVLPMVAMNDRSTQLAIGDAIAKINSASIHCNKNKDIGCKWASWTSSFLAGSSEATVVTAISALSFSLNGEGIVAFSEHGLMIRWWSLGSAWWEKLSRNFVPVQCTKLIFVPPWEGFSPNSSRLSVIASIMGQDRGSTSQVGTCGAGNADSHKVLVHNLDLSYRLEWVGIRKLLLKRQGQELGSFRV</sequence>
<name>A0AAN8W7Y5_9MAGN</name>
<dbReference type="AlphaFoldDB" id="A0AAN8W7Y5"/>
<dbReference type="Proteomes" id="UP001370490">
    <property type="component" value="Unassembled WGS sequence"/>
</dbReference>
<dbReference type="InterPro" id="IPR016024">
    <property type="entry name" value="ARM-type_fold"/>
</dbReference>
<dbReference type="SUPFAM" id="SSF48371">
    <property type="entry name" value="ARM repeat"/>
    <property type="match status" value="1"/>
</dbReference>